<dbReference type="GO" id="GO:0005737">
    <property type="term" value="C:cytoplasm"/>
    <property type="evidence" value="ECO:0007669"/>
    <property type="project" value="TreeGrafter"/>
</dbReference>
<reference evidence="3" key="3">
    <citation type="submission" date="2025-09" db="UniProtKB">
        <authorList>
            <consortium name="Ensembl"/>
        </authorList>
    </citation>
    <scope>IDENTIFICATION</scope>
</reference>
<reference evidence="3 4" key="1">
    <citation type="journal article" date="2011" name="Nature">
        <title>A high-resolution map of human evolutionary constraint using 29 mammals.</title>
        <authorList>
            <person name="Lindblad-Toh K."/>
            <person name="Garber M."/>
            <person name="Zuk O."/>
            <person name="Lin M.F."/>
            <person name="Parker B.J."/>
            <person name="Washietl S."/>
            <person name="Kheradpour P."/>
            <person name="Ernst J."/>
            <person name="Jordan G."/>
            <person name="Mauceli E."/>
            <person name="Ward L.D."/>
            <person name="Lowe C.B."/>
            <person name="Holloway A.K."/>
            <person name="Clamp M."/>
            <person name="Gnerre S."/>
            <person name="Alfoldi J."/>
            <person name="Beal K."/>
            <person name="Chang J."/>
            <person name="Clawson H."/>
            <person name="Cuff J."/>
            <person name="Di Palma F."/>
            <person name="Fitzgerald S."/>
            <person name="Flicek P."/>
            <person name="Guttman M."/>
            <person name="Hubisz M.J."/>
            <person name="Jaffe D.B."/>
            <person name="Jungreis I."/>
            <person name="Kent W.J."/>
            <person name="Kostka D."/>
            <person name="Lara M."/>
            <person name="Martins A.L."/>
            <person name="Massingham T."/>
            <person name="Moltke I."/>
            <person name="Raney B.J."/>
            <person name="Rasmussen M.D."/>
            <person name="Robinson J."/>
            <person name="Stark A."/>
            <person name="Vilella A.J."/>
            <person name="Wen J."/>
            <person name="Xie X."/>
            <person name="Zody M.C."/>
            <person name="Baldwin J."/>
            <person name="Bloom T."/>
            <person name="Chin C.W."/>
            <person name="Heiman D."/>
            <person name="Nicol R."/>
            <person name="Nusbaum C."/>
            <person name="Young S."/>
            <person name="Wilkinson J."/>
            <person name="Worley K.C."/>
            <person name="Kovar C.L."/>
            <person name="Muzny D.M."/>
            <person name="Gibbs R.A."/>
            <person name="Cree A."/>
            <person name="Dihn H.H."/>
            <person name="Fowler G."/>
            <person name="Jhangiani S."/>
            <person name="Joshi V."/>
            <person name="Lee S."/>
            <person name="Lewis L.R."/>
            <person name="Nazareth L.V."/>
            <person name="Okwuonu G."/>
            <person name="Santibanez J."/>
            <person name="Warren W.C."/>
            <person name="Mardis E.R."/>
            <person name="Weinstock G.M."/>
            <person name="Wilson R.K."/>
            <person name="Delehaunty K."/>
            <person name="Dooling D."/>
            <person name="Fronik C."/>
            <person name="Fulton L."/>
            <person name="Fulton B."/>
            <person name="Graves T."/>
            <person name="Minx P."/>
            <person name="Sodergren E."/>
            <person name="Birney E."/>
            <person name="Margulies E.H."/>
            <person name="Herrero J."/>
            <person name="Green E.D."/>
            <person name="Haussler D."/>
            <person name="Siepel A."/>
            <person name="Goldman N."/>
            <person name="Pollard K.S."/>
            <person name="Pedersen J.S."/>
            <person name="Lander E.S."/>
            <person name="Kellis M."/>
        </authorList>
    </citation>
    <scope>NUCLEOTIDE SEQUENCE [LARGE SCALE GENOMIC DNA]</scope>
</reference>
<keyword evidence="4" id="KW-1185">Reference proteome</keyword>
<organism evidence="3 4">
    <name type="scientific">Myotis lucifugus</name>
    <name type="common">Little brown bat</name>
    <dbReference type="NCBI Taxonomy" id="59463"/>
    <lineage>
        <taxon>Eukaryota</taxon>
        <taxon>Metazoa</taxon>
        <taxon>Chordata</taxon>
        <taxon>Craniata</taxon>
        <taxon>Vertebrata</taxon>
        <taxon>Euteleostomi</taxon>
        <taxon>Mammalia</taxon>
        <taxon>Eutheria</taxon>
        <taxon>Laurasiatheria</taxon>
        <taxon>Chiroptera</taxon>
        <taxon>Yangochiroptera</taxon>
        <taxon>Vespertilionidae</taxon>
        <taxon>Myotis</taxon>
    </lineage>
</organism>
<dbReference type="STRING" id="59463.ENSMLUP00000021471"/>
<name>G1QCN8_MYOLU</name>
<dbReference type="Ensembl" id="ENSMLUT00000030990.1">
    <property type="protein sequence ID" value="ENSMLUP00000021471.1"/>
    <property type="gene ID" value="ENSMLUG00000029777.1"/>
</dbReference>
<keyword evidence="1" id="KW-0378">Hydrolase</keyword>
<dbReference type="InterPro" id="IPR037171">
    <property type="entry name" value="NagB/RpiA_transferase-like"/>
</dbReference>
<dbReference type="eggNOG" id="KOG3148">
    <property type="taxonomic scope" value="Eukaryota"/>
</dbReference>
<protein>
    <recommendedName>
        <fullName evidence="5">Glucosamine-6-phosphate deaminase</fullName>
    </recommendedName>
</protein>
<dbReference type="AlphaFoldDB" id="G1QCN8"/>
<dbReference type="SUPFAM" id="SSF100950">
    <property type="entry name" value="NagB/RpiA/CoA transferase-like"/>
    <property type="match status" value="1"/>
</dbReference>
<dbReference type="InParanoid" id="G1QCN8"/>
<dbReference type="GO" id="GO:0019262">
    <property type="term" value="P:N-acetylneuraminate catabolic process"/>
    <property type="evidence" value="ECO:0007669"/>
    <property type="project" value="TreeGrafter"/>
</dbReference>
<evidence type="ECO:0000313" key="4">
    <source>
        <dbReference type="Proteomes" id="UP000001074"/>
    </source>
</evidence>
<dbReference type="GeneTree" id="ENSGT00390000014316"/>
<dbReference type="GO" id="GO:0042802">
    <property type="term" value="F:identical protein binding"/>
    <property type="evidence" value="ECO:0007669"/>
    <property type="project" value="TreeGrafter"/>
</dbReference>
<dbReference type="Proteomes" id="UP000001074">
    <property type="component" value="Unassembled WGS sequence"/>
</dbReference>
<dbReference type="EMBL" id="AAPE02040932">
    <property type="status" value="NOT_ANNOTATED_CDS"/>
    <property type="molecule type" value="Genomic_DNA"/>
</dbReference>
<dbReference type="CDD" id="cd01399">
    <property type="entry name" value="GlcN6P_deaminase"/>
    <property type="match status" value="1"/>
</dbReference>
<evidence type="ECO:0008006" key="5">
    <source>
        <dbReference type="Google" id="ProtNLM"/>
    </source>
</evidence>
<proteinExistence type="predicted"/>
<evidence type="ECO:0000256" key="2">
    <source>
        <dbReference type="ARBA" id="ARBA00023277"/>
    </source>
</evidence>
<dbReference type="Gene3D" id="3.40.50.1360">
    <property type="match status" value="1"/>
</dbReference>
<keyword evidence="2" id="KW-0119">Carbohydrate metabolism</keyword>
<evidence type="ECO:0000256" key="1">
    <source>
        <dbReference type="ARBA" id="ARBA00022801"/>
    </source>
</evidence>
<dbReference type="HOGENOM" id="CLU_049611_0_1_1"/>
<dbReference type="PANTHER" id="PTHR11280">
    <property type="entry name" value="GLUCOSAMINE-6-PHOSPHATE ISOMERASE"/>
    <property type="match status" value="1"/>
</dbReference>
<dbReference type="PANTHER" id="PTHR11280:SF8">
    <property type="entry name" value="GLUCOSAMINE-6-PHOSPHATE ISOMERASE 1"/>
    <property type="match status" value="1"/>
</dbReference>
<dbReference type="GO" id="GO:0004342">
    <property type="term" value="F:glucosamine-6-phosphate deaminase activity"/>
    <property type="evidence" value="ECO:0007669"/>
    <property type="project" value="InterPro"/>
</dbReference>
<sequence>MKLTILDHYSQPVTGPQIHQFNPEPDKYFTLDEDVGLPQDHPQSCHSLMWDNFFKHTDIYPENTHILDGNATDLQAQRDAFEEKIKAAGGTELFVGGIGPDRYIVFNEPGSRLVSRARAKTLAMDITLDKARFFYGDLTKVPTIALMVGMGTHMDAIEVTILITGAHRAFALYKAIEEEVSHRCTMSAFPQHLRTVFVCNEDATLELKGKTVKYFKGLILVHNKLVDSLYSINEKNRNGSLLRNHAVTR</sequence>
<reference evidence="3" key="2">
    <citation type="submission" date="2025-08" db="UniProtKB">
        <authorList>
            <consortium name="Ensembl"/>
        </authorList>
    </citation>
    <scope>IDENTIFICATION</scope>
</reference>
<evidence type="ECO:0000313" key="3">
    <source>
        <dbReference type="Ensembl" id="ENSMLUP00000021471.1"/>
    </source>
</evidence>
<accession>G1QCN8</accession>
<dbReference type="GO" id="GO:0006043">
    <property type="term" value="P:glucosamine catabolic process"/>
    <property type="evidence" value="ECO:0007669"/>
    <property type="project" value="TreeGrafter"/>
</dbReference>
<dbReference type="GO" id="GO:0006046">
    <property type="term" value="P:N-acetylglucosamine catabolic process"/>
    <property type="evidence" value="ECO:0007669"/>
    <property type="project" value="TreeGrafter"/>
</dbReference>
<dbReference type="InterPro" id="IPR004547">
    <property type="entry name" value="Glucosamine6P_isomerase"/>
</dbReference>